<evidence type="ECO:0000313" key="12">
    <source>
        <dbReference type="EMBL" id="GMR31430.1"/>
    </source>
</evidence>
<dbReference type="PANTHER" id="PTHR48020">
    <property type="entry name" value="PROTON MYO-INOSITOL COTRANSPORTER"/>
    <property type="match status" value="1"/>
</dbReference>
<dbReference type="EMBL" id="BTRK01000001">
    <property type="protein sequence ID" value="GMR31430.1"/>
    <property type="molecule type" value="Genomic_DNA"/>
</dbReference>
<feature type="transmembrane region" description="Helical" evidence="10">
    <location>
        <begin position="169"/>
        <end position="194"/>
    </location>
</feature>
<dbReference type="InterPro" id="IPR005828">
    <property type="entry name" value="MFS_sugar_transport-like"/>
</dbReference>
<comment type="subcellular location">
    <subcellularLocation>
        <location evidence="1">Cell membrane</location>
        <topology evidence="1">Multi-pass membrane protein</topology>
    </subcellularLocation>
</comment>
<feature type="transmembrane region" description="Helical" evidence="10">
    <location>
        <begin position="111"/>
        <end position="130"/>
    </location>
</feature>
<feature type="domain" description="Major facilitator superfamily (MFS) profile" evidence="11">
    <location>
        <begin position="42"/>
        <end position="572"/>
    </location>
</feature>
<dbReference type="FunFam" id="1.20.1250.20:FF:000387">
    <property type="entry name" value="H(+) MyoInositol coTransporter"/>
    <property type="match status" value="1"/>
</dbReference>
<dbReference type="FunFam" id="1.20.1250.20:FF:000371">
    <property type="entry name" value="H(+) MyoInositol coTransporter"/>
    <property type="match status" value="1"/>
</dbReference>
<evidence type="ECO:0000256" key="10">
    <source>
        <dbReference type="SAM" id="Phobius"/>
    </source>
</evidence>
<comment type="caution">
    <text evidence="12">The sequence shown here is derived from an EMBL/GenBank/DDBJ whole genome shotgun (WGS) entry which is preliminary data.</text>
</comment>
<feature type="transmembrane region" description="Helical" evidence="10">
    <location>
        <begin position="200"/>
        <end position="222"/>
    </location>
</feature>
<evidence type="ECO:0000256" key="1">
    <source>
        <dbReference type="ARBA" id="ARBA00004651"/>
    </source>
</evidence>
<evidence type="ECO:0000256" key="9">
    <source>
        <dbReference type="RuleBase" id="RU003346"/>
    </source>
</evidence>
<keyword evidence="13" id="KW-1185">Reference proteome</keyword>
<dbReference type="Pfam" id="PF00083">
    <property type="entry name" value="Sugar_tr"/>
    <property type="match status" value="2"/>
</dbReference>
<evidence type="ECO:0000256" key="6">
    <source>
        <dbReference type="ARBA" id="ARBA00023136"/>
    </source>
</evidence>
<accession>A0AAN5C5K2</accession>
<evidence type="ECO:0000256" key="3">
    <source>
        <dbReference type="ARBA" id="ARBA00022448"/>
    </source>
</evidence>
<comment type="catalytic activity">
    <reaction evidence="8">
        <text>myo-inositol(out) + H(+)(out) = myo-inositol(in) + H(+)(in)</text>
        <dbReference type="Rhea" id="RHEA:60364"/>
        <dbReference type="ChEBI" id="CHEBI:15378"/>
        <dbReference type="ChEBI" id="CHEBI:17268"/>
    </reaction>
</comment>
<dbReference type="GO" id="GO:0016324">
    <property type="term" value="C:apical plasma membrane"/>
    <property type="evidence" value="ECO:0007669"/>
    <property type="project" value="TreeGrafter"/>
</dbReference>
<dbReference type="AlphaFoldDB" id="A0AAN5C5K2"/>
<feature type="transmembrane region" description="Helical" evidence="10">
    <location>
        <begin position="550"/>
        <end position="568"/>
    </location>
</feature>
<evidence type="ECO:0000256" key="7">
    <source>
        <dbReference type="ARBA" id="ARBA00023180"/>
    </source>
</evidence>
<feature type="transmembrane region" description="Helical" evidence="10">
    <location>
        <begin position="136"/>
        <end position="157"/>
    </location>
</feature>
<dbReference type="Gene3D" id="1.20.1250.20">
    <property type="entry name" value="MFS general substrate transporter like domains"/>
    <property type="match status" value="2"/>
</dbReference>
<dbReference type="PROSITE" id="PS50850">
    <property type="entry name" value="MFS"/>
    <property type="match status" value="1"/>
</dbReference>
<keyword evidence="4 10" id="KW-0812">Transmembrane</keyword>
<evidence type="ECO:0000256" key="5">
    <source>
        <dbReference type="ARBA" id="ARBA00022989"/>
    </source>
</evidence>
<dbReference type="PROSITE" id="PS00216">
    <property type="entry name" value="SUGAR_TRANSPORT_1"/>
    <property type="match status" value="1"/>
</dbReference>
<evidence type="ECO:0000256" key="2">
    <source>
        <dbReference type="ARBA" id="ARBA00010992"/>
    </source>
</evidence>
<dbReference type="InterPro" id="IPR050814">
    <property type="entry name" value="Myo-inositol_Transporter"/>
</dbReference>
<dbReference type="PROSITE" id="PS00217">
    <property type="entry name" value="SUGAR_TRANSPORT_2"/>
    <property type="match status" value="1"/>
</dbReference>
<keyword evidence="3 9" id="KW-0813">Transport</keyword>
<feature type="non-terminal residue" evidence="12">
    <location>
        <position position="1"/>
    </location>
</feature>
<evidence type="ECO:0000259" key="11">
    <source>
        <dbReference type="PROSITE" id="PS50850"/>
    </source>
</evidence>
<dbReference type="InterPro" id="IPR036259">
    <property type="entry name" value="MFS_trans_sf"/>
</dbReference>
<dbReference type="PRINTS" id="PR00171">
    <property type="entry name" value="SUGRTRNSPORT"/>
</dbReference>
<evidence type="ECO:0000313" key="13">
    <source>
        <dbReference type="Proteomes" id="UP001328107"/>
    </source>
</evidence>
<keyword evidence="6 10" id="KW-0472">Membrane</keyword>
<comment type="similarity">
    <text evidence="2 9">Belongs to the major facilitator superfamily. Sugar transporter (TC 2.A.1.1) family.</text>
</comment>
<feature type="transmembrane region" description="Helical" evidence="10">
    <location>
        <begin position="79"/>
        <end position="99"/>
    </location>
</feature>
<evidence type="ECO:0000256" key="4">
    <source>
        <dbReference type="ARBA" id="ARBA00022692"/>
    </source>
</evidence>
<gene>
    <name evidence="12" type="ORF">PMAYCL1PPCAC_01625</name>
</gene>
<dbReference type="NCBIfam" id="TIGR00879">
    <property type="entry name" value="SP"/>
    <property type="match status" value="1"/>
</dbReference>
<feature type="transmembrane region" description="Helical" evidence="10">
    <location>
        <begin position="517"/>
        <end position="538"/>
    </location>
</feature>
<sequence>VASPSQYTASMAGGAVPAVPGGGSGIPRPVQDPIVSWFTYMLAFSAVIGGFLFGYDTGIVSSAMLYVPENPGMQPMNSFWQELIVSITPGVAAIGALLSGPGSDWIGRKKIIVSACIIFTIGALICAAAPEKITLLVGRVFLGLAIGFASMIVPVYVSEASPSHIRGRLLTGFQLMITFGLMAANIIAGGFSYINPVYVGWRLMFGFAAVPALIQLVSFFFLPESPRWLFEHDREEDARKVVNRIYNGNSEWVEYEMAEIKFACEEEREAKAKHAGDGPVYFRILTTAHVRKALIVGCLMQAFQQLSGINTIMYYTGTIIRSAGVKDTHETIWISVGTSAVNFVCTFIPMAFIEKVGRRVLLIISVIGVILSLCAMGVAFLLINKASADNYAADRYSDPFYNITGDTAHCQKFSNCDFCVTDDNCGFCEYTADDGAKTGFCLPFSDSNSTEVYSDSGPCSWVSPNPDYEWEDTYCVTQYTIMPIIIMVIYLCCFSIGYAPLPWVFNGEFYPLWARSTCASIATAANWIFNLIISLTFLSLSQAATKYGTFFIYAGCTVVALIFFFFFVPETRGLNIEEIEFLFMSEEERKKRQILHHVIEVIDDVKEHGDDIIYEPTSHSYTKVVHDDITDDHF</sequence>
<dbReference type="InterPro" id="IPR003663">
    <property type="entry name" value="Sugar/inositol_transpt"/>
</dbReference>
<dbReference type="InterPro" id="IPR005829">
    <property type="entry name" value="Sugar_transporter_CS"/>
</dbReference>
<name>A0AAN5C5K2_9BILA</name>
<feature type="transmembrane region" description="Helical" evidence="10">
    <location>
        <begin position="360"/>
        <end position="383"/>
    </location>
</feature>
<evidence type="ECO:0000256" key="8">
    <source>
        <dbReference type="ARBA" id="ARBA00049119"/>
    </source>
</evidence>
<feature type="transmembrane region" description="Helical" evidence="10">
    <location>
        <begin position="332"/>
        <end position="353"/>
    </location>
</feature>
<feature type="transmembrane region" description="Helical" evidence="10">
    <location>
        <begin position="481"/>
        <end position="505"/>
    </location>
</feature>
<dbReference type="PANTHER" id="PTHR48020:SF12">
    <property type="entry name" value="PROTON MYO-INOSITOL COTRANSPORTER"/>
    <property type="match status" value="1"/>
</dbReference>
<dbReference type="SUPFAM" id="SSF103473">
    <property type="entry name" value="MFS general substrate transporter"/>
    <property type="match status" value="1"/>
</dbReference>
<proteinExistence type="inferred from homology"/>
<dbReference type="GO" id="GO:0005366">
    <property type="term" value="F:myo-inositol:proton symporter activity"/>
    <property type="evidence" value="ECO:0007669"/>
    <property type="project" value="TreeGrafter"/>
</dbReference>
<keyword evidence="7" id="KW-0325">Glycoprotein</keyword>
<keyword evidence="5 10" id="KW-1133">Transmembrane helix</keyword>
<feature type="transmembrane region" description="Helical" evidence="10">
    <location>
        <begin position="37"/>
        <end position="67"/>
    </location>
</feature>
<protein>
    <recommendedName>
        <fullName evidence="11">Major facilitator superfamily (MFS) profile domain-containing protein</fullName>
    </recommendedName>
</protein>
<reference evidence="13" key="1">
    <citation type="submission" date="2022-10" db="EMBL/GenBank/DDBJ databases">
        <title>Genome assembly of Pristionchus species.</title>
        <authorList>
            <person name="Yoshida K."/>
            <person name="Sommer R.J."/>
        </authorList>
    </citation>
    <scope>NUCLEOTIDE SEQUENCE [LARGE SCALE GENOMIC DNA]</scope>
    <source>
        <strain evidence="13">RS5460</strain>
    </source>
</reference>
<organism evidence="12 13">
    <name type="scientific">Pristionchus mayeri</name>
    <dbReference type="NCBI Taxonomy" id="1317129"/>
    <lineage>
        <taxon>Eukaryota</taxon>
        <taxon>Metazoa</taxon>
        <taxon>Ecdysozoa</taxon>
        <taxon>Nematoda</taxon>
        <taxon>Chromadorea</taxon>
        <taxon>Rhabditida</taxon>
        <taxon>Rhabditina</taxon>
        <taxon>Diplogasteromorpha</taxon>
        <taxon>Diplogasteroidea</taxon>
        <taxon>Neodiplogasteridae</taxon>
        <taxon>Pristionchus</taxon>
    </lineage>
</organism>
<dbReference type="InterPro" id="IPR020846">
    <property type="entry name" value="MFS_dom"/>
</dbReference>
<dbReference type="Proteomes" id="UP001328107">
    <property type="component" value="Unassembled WGS sequence"/>
</dbReference>